<dbReference type="InterPro" id="IPR053211">
    <property type="entry name" value="DNA_repair-toleration"/>
</dbReference>
<evidence type="ECO:0000256" key="3">
    <source>
        <dbReference type="ARBA" id="ARBA00022729"/>
    </source>
</evidence>
<dbReference type="InterPro" id="IPR001611">
    <property type="entry name" value="Leu-rich_rpt"/>
</dbReference>
<proteinExistence type="predicted"/>
<gene>
    <name evidence="7" type="ORF">CCACVL1_14080</name>
</gene>
<dbReference type="Gene3D" id="3.80.10.10">
    <property type="entry name" value="Ribonuclease Inhibitor"/>
    <property type="match status" value="1"/>
</dbReference>
<evidence type="ECO:0000259" key="6">
    <source>
        <dbReference type="Pfam" id="PF08263"/>
    </source>
</evidence>
<dbReference type="STRING" id="210143.A0A1R3I8G2"/>
<dbReference type="InterPro" id="IPR013210">
    <property type="entry name" value="LRR_N_plant-typ"/>
</dbReference>
<name>A0A1R3I8G2_COCAP</name>
<dbReference type="EMBL" id="AWWV01010515">
    <property type="protein sequence ID" value="OMO78850.1"/>
    <property type="molecule type" value="Genomic_DNA"/>
</dbReference>
<protein>
    <recommendedName>
        <fullName evidence="6">Leucine-rich repeat-containing N-terminal plant-type domain-containing protein</fullName>
    </recommendedName>
</protein>
<dbReference type="InterPro" id="IPR032675">
    <property type="entry name" value="LRR_dom_sf"/>
</dbReference>
<dbReference type="OMA" id="FQLDITH"/>
<dbReference type="PANTHER" id="PTHR48060:SF21">
    <property type="entry name" value="L DOMAIN-LIKE PROTEIN"/>
    <property type="match status" value="1"/>
</dbReference>
<dbReference type="Proteomes" id="UP000188268">
    <property type="component" value="Unassembled WGS sequence"/>
</dbReference>
<organism evidence="7 8">
    <name type="scientific">Corchorus capsularis</name>
    <name type="common">Jute</name>
    <dbReference type="NCBI Taxonomy" id="210143"/>
    <lineage>
        <taxon>Eukaryota</taxon>
        <taxon>Viridiplantae</taxon>
        <taxon>Streptophyta</taxon>
        <taxon>Embryophyta</taxon>
        <taxon>Tracheophyta</taxon>
        <taxon>Spermatophyta</taxon>
        <taxon>Magnoliopsida</taxon>
        <taxon>eudicotyledons</taxon>
        <taxon>Gunneridae</taxon>
        <taxon>Pentapetalae</taxon>
        <taxon>rosids</taxon>
        <taxon>malvids</taxon>
        <taxon>Malvales</taxon>
        <taxon>Malvaceae</taxon>
        <taxon>Grewioideae</taxon>
        <taxon>Apeibeae</taxon>
        <taxon>Corchorus</taxon>
    </lineage>
</organism>
<evidence type="ECO:0000313" key="7">
    <source>
        <dbReference type="EMBL" id="OMO78850.1"/>
    </source>
</evidence>
<keyword evidence="4" id="KW-0677">Repeat</keyword>
<comment type="caution">
    <text evidence="7">The sequence shown here is derived from an EMBL/GenBank/DDBJ whole genome shotgun (WGS) entry which is preliminary data.</text>
</comment>
<dbReference type="SUPFAM" id="SSF52058">
    <property type="entry name" value="L domain-like"/>
    <property type="match status" value="1"/>
</dbReference>
<dbReference type="Pfam" id="PF08263">
    <property type="entry name" value="LRRNT_2"/>
    <property type="match status" value="1"/>
</dbReference>
<dbReference type="Pfam" id="PF00560">
    <property type="entry name" value="LRR_1"/>
    <property type="match status" value="2"/>
</dbReference>
<dbReference type="Gramene" id="OMO78850">
    <property type="protein sequence ID" value="OMO78850"/>
    <property type="gene ID" value="CCACVL1_14080"/>
</dbReference>
<sequence length="197" mass="21476">MDYCQSAPLSIATDKEALISFKSLMSLQSTNPLSSWDQNLSPCNWTGVLCDSPGNRVIALNLSGFGLAGSISPQIGNLSFLRSLELQNNQLRGALPTQMSDLFRLRVLNLSFNSLEAFPSSLLQILDPQLLPLMGNSPDNEQSTIKLNCLTTIFGVGLSCTSASPDGRITMRDTLRKLKTVKDTLVNNCSPVKKMKH</sequence>
<dbReference type="OrthoDB" id="1743210at2759"/>
<keyword evidence="8" id="KW-1185">Reference proteome</keyword>
<keyword evidence="3" id="KW-0732">Signal</keyword>
<dbReference type="GO" id="GO:0016020">
    <property type="term" value="C:membrane"/>
    <property type="evidence" value="ECO:0007669"/>
    <property type="project" value="UniProtKB-SubCell"/>
</dbReference>
<keyword evidence="5" id="KW-0472">Membrane</keyword>
<dbReference type="FunFam" id="3.80.10.10:FF:000400">
    <property type="entry name" value="Nuclear pore complex protein NUP107"/>
    <property type="match status" value="1"/>
</dbReference>
<evidence type="ECO:0000256" key="5">
    <source>
        <dbReference type="ARBA" id="ARBA00023136"/>
    </source>
</evidence>
<dbReference type="PANTHER" id="PTHR48060">
    <property type="entry name" value="DNA DAMAGE-REPAIR/TOLERATION PROTEIN DRT100"/>
    <property type="match status" value="1"/>
</dbReference>
<accession>A0A1R3I8G2</accession>
<comment type="subcellular location">
    <subcellularLocation>
        <location evidence="1">Membrane</location>
    </subcellularLocation>
</comment>
<evidence type="ECO:0000256" key="2">
    <source>
        <dbReference type="ARBA" id="ARBA00022614"/>
    </source>
</evidence>
<evidence type="ECO:0000313" key="8">
    <source>
        <dbReference type="Proteomes" id="UP000188268"/>
    </source>
</evidence>
<dbReference type="AlphaFoldDB" id="A0A1R3I8G2"/>
<feature type="domain" description="Leucine-rich repeat-containing N-terminal plant-type" evidence="6">
    <location>
        <begin position="12"/>
        <end position="51"/>
    </location>
</feature>
<evidence type="ECO:0000256" key="4">
    <source>
        <dbReference type="ARBA" id="ARBA00022737"/>
    </source>
</evidence>
<reference evidence="7 8" key="1">
    <citation type="submission" date="2013-09" db="EMBL/GenBank/DDBJ databases">
        <title>Corchorus capsularis genome sequencing.</title>
        <authorList>
            <person name="Alam M."/>
            <person name="Haque M.S."/>
            <person name="Islam M.S."/>
            <person name="Emdad E.M."/>
            <person name="Islam M.M."/>
            <person name="Ahmed B."/>
            <person name="Halim A."/>
            <person name="Hossen Q.M.M."/>
            <person name="Hossain M.Z."/>
            <person name="Ahmed R."/>
            <person name="Khan M.M."/>
            <person name="Islam R."/>
            <person name="Rashid M.M."/>
            <person name="Khan S.A."/>
            <person name="Rahman M.S."/>
            <person name="Alam M."/>
        </authorList>
    </citation>
    <scope>NUCLEOTIDE SEQUENCE [LARGE SCALE GENOMIC DNA]</scope>
    <source>
        <strain evidence="8">cv. CVL-1</strain>
        <tissue evidence="7">Whole seedling</tissue>
    </source>
</reference>
<evidence type="ECO:0000256" key="1">
    <source>
        <dbReference type="ARBA" id="ARBA00004370"/>
    </source>
</evidence>
<keyword evidence="2" id="KW-0433">Leucine-rich repeat</keyword>